<name>A0ACB8R2V1_9AGAM</name>
<organism evidence="1 2">
    <name type="scientific">Auriscalpium vulgare</name>
    <dbReference type="NCBI Taxonomy" id="40419"/>
    <lineage>
        <taxon>Eukaryota</taxon>
        <taxon>Fungi</taxon>
        <taxon>Dikarya</taxon>
        <taxon>Basidiomycota</taxon>
        <taxon>Agaricomycotina</taxon>
        <taxon>Agaricomycetes</taxon>
        <taxon>Russulales</taxon>
        <taxon>Auriscalpiaceae</taxon>
        <taxon>Auriscalpium</taxon>
    </lineage>
</organism>
<sequence length="265" mass="28298">MTIGLLPWTSPLLAHLTSLTLNNCGRITGLSEAAEMFAALSAMRALERLELDLELVQRARSVSWRALPFPCGCRVDACVRSELRGCGEASTDFSPLFNAAAACVDITSAPIAQIHILPWVREETTIVDVVAWRRTDARTLALSFMDGAPLEHGLVASALEALRCADGLRSIAVAGSAGQKFRAVLAAAPLGFLPALTALELHDVHFSGDADWDELVLGLAPRRRGAGAGCPLKRLNMIGVQVPDAQVSRLREAVWGMENTVAPPV</sequence>
<dbReference type="EMBL" id="MU276553">
    <property type="protein sequence ID" value="KAI0038240.1"/>
    <property type="molecule type" value="Genomic_DNA"/>
</dbReference>
<evidence type="ECO:0000313" key="2">
    <source>
        <dbReference type="Proteomes" id="UP000814033"/>
    </source>
</evidence>
<gene>
    <name evidence="1" type="ORF">FA95DRAFT_1613538</name>
</gene>
<reference evidence="1" key="2">
    <citation type="journal article" date="2022" name="New Phytol.">
        <title>Evolutionary transition to the ectomycorrhizal habit in the genomes of a hyperdiverse lineage of mushroom-forming fungi.</title>
        <authorList>
            <person name="Looney B."/>
            <person name="Miyauchi S."/>
            <person name="Morin E."/>
            <person name="Drula E."/>
            <person name="Courty P.E."/>
            <person name="Kohler A."/>
            <person name="Kuo A."/>
            <person name="LaButti K."/>
            <person name="Pangilinan J."/>
            <person name="Lipzen A."/>
            <person name="Riley R."/>
            <person name="Andreopoulos W."/>
            <person name="He G."/>
            <person name="Johnson J."/>
            <person name="Nolan M."/>
            <person name="Tritt A."/>
            <person name="Barry K.W."/>
            <person name="Grigoriev I.V."/>
            <person name="Nagy L.G."/>
            <person name="Hibbett D."/>
            <person name="Henrissat B."/>
            <person name="Matheny P.B."/>
            <person name="Labbe J."/>
            <person name="Martin F.M."/>
        </authorList>
    </citation>
    <scope>NUCLEOTIDE SEQUENCE</scope>
    <source>
        <strain evidence="1">FP105234-sp</strain>
    </source>
</reference>
<keyword evidence="2" id="KW-1185">Reference proteome</keyword>
<comment type="caution">
    <text evidence="1">The sequence shown here is derived from an EMBL/GenBank/DDBJ whole genome shotgun (WGS) entry which is preliminary data.</text>
</comment>
<proteinExistence type="predicted"/>
<dbReference type="Proteomes" id="UP000814033">
    <property type="component" value="Unassembled WGS sequence"/>
</dbReference>
<reference evidence="1" key="1">
    <citation type="submission" date="2021-02" db="EMBL/GenBank/DDBJ databases">
        <authorList>
            <consortium name="DOE Joint Genome Institute"/>
            <person name="Ahrendt S."/>
            <person name="Looney B.P."/>
            <person name="Miyauchi S."/>
            <person name="Morin E."/>
            <person name="Drula E."/>
            <person name="Courty P.E."/>
            <person name="Chicoki N."/>
            <person name="Fauchery L."/>
            <person name="Kohler A."/>
            <person name="Kuo A."/>
            <person name="Labutti K."/>
            <person name="Pangilinan J."/>
            <person name="Lipzen A."/>
            <person name="Riley R."/>
            <person name="Andreopoulos W."/>
            <person name="He G."/>
            <person name="Johnson J."/>
            <person name="Barry K.W."/>
            <person name="Grigoriev I.V."/>
            <person name="Nagy L."/>
            <person name="Hibbett D."/>
            <person name="Henrissat B."/>
            <person name="Matheny P.B."/>
            <person name="Labbe J."/>
            <person name="Martin F."/>
        </authorList>
    </citation>
    <scope>NUCLEOTIDE SEQUENCE</scope>
    <source>
        <strain evidence="1">FP105234-sp</strain>
    </source>
</reference>
<protein>
    <submittedName>
        <fullName evidence="1">Uncharacterized protein</fullName>
    </submittedName>
</protein>
<accession>A0ACB8R2V1</accession>
<evidence type="ECO:0000313" key="1">
    <source>
        <dbReference type="EMBL" id="KAI0038240.1"/>
    </source>
</evidence>